<dbReference type="SMART" id="SM00871">
    <property type="entry name" value="AraC_E_bind"/>
    <property type="match status" value="1"/>
</dbReference>
<accession>A0A255IPA5</accession>
<sequence>MRVEKLEKCRVAYMRRVGAYGVENFQLMRNLKKWASDNNLFTEDAVIYGIAQDNPEITPLESCRYDVCIVIPNEYEVNNLVEEMELEGGEYAVYKINHTTEDVKKAWGEIFNDLQQKGYIIDNKPTIERYSKEMIDNEFCEICVPIKKYSA</sequence>
<dbReference type="AlphaFoldDB" id="A0A255IPA5"/>
<dbReference type="InterPro" id="IPR029442">
    <property type="entry name" value="GyrI-like"/>
</dbReference>
<dbReference type="InterPro" id="IPR050908">
    <property type="entry name" value="SmbC-like"/>
</dbReference>
<evidence type="ECO:0000313" key="3">
    <source>
        <dbReference type="Proteomes" id="UP000215694"/>
    </source>
</evidence>
<protein>
    <submittedName>
        <fullName evidence="2">DNA gyrase inhibitor</fullName>
    </submittedName>
</protein>
<dbReference type="Pfam" id="PF06445">
    <property type="entry name" value="GyrI-like"/>
    <property type="match status" value="1"/>
</dbReference>
<evidence type="ECO:0000313" key="2">
    <source>
        <dbReference type="EMBL" id="RDY27748.1"/>
    </source>
</evidence>
<organism evidence="2 3">
    <name type="scientific">Romboutsia weinsteinii</name>
    <dbReference type="NCBI Taxonomy" id="2020949"/>
    <lineage>
        <taxon>Bacteria</taxon>
        <taxon>Bacillati</taxon>
        <taxon>Bacillota</taxon>
        <taxon>Clostridia</taxon>
        <taxon>Peptostreptococcales</taxon>
        <taxon>Peptostreptococcaceae</taxon>
        <taxon>Romboutsia</taxon>
    </lineage>
</organism>
<comment type="caution">
    <text evidence="2">The sequence shown here is derived from an EMBL/GenBank/DDBJ whole genome shotgun (WGS) entry which is preliminary data.</text>
</comment>
<dbReference type="RefSeq" id="WP_094367062.1">
    <property type="nucleotide sequence ID" value="NZ_NOJY02000011.1"/>
</dbReference>
<dbReference type="InterPro" id="IPR010499">
    <property type="entry name" value="AraC_E-bd"/>
</dbReference>
<gene>
    <name evidence="2" type="ORF">CHL78_008490</name>
</gene>
<reference evidence="2 3" key="1">
    <citation type="journal article" date="2017" name="Genome Announc.">
        <title>Draft Genome Sequence of Romboutsia weinsteinii sp. nov. Strain CCRI-19649(T) Isolated from Surface Water.</title>
        <authorList>
            <person name="Maheux A.F."/>
            <person name="Boudreau D.K."/>
            <person name="Berube E."/>
            <person name="Boissinot M."/>
            <person name="Cantin P."/>
            <person name="Raymond F."/>
            <person name="Corbeil J."/>
            <person name="Omar R.F."/>
            <person name="Bergeron M.G."/>
        </authorList>
    </citation>
    <scope>NUCLEOTIDE SEQUENCE [LARGE SCALE GENOMIC DNA]</scope>
    <source>
        <strain evidence="2 3">CCRI-19649</strain>
    </source>
</reference>
<dbReference type="OrthoDB" id="5337216at2"/>
<feature type="domain" description="AraC effector-binding" evidence="1">
    <location>
        <begin position="1"/>
        <end position="147"/>
    </location>
</feature>
<dbReference type="InterPro" id="IPR011256">
    <property type="entry name" value="Reg_factor_effector_dom_sf"/>
</dbReference>
<dbReference type="PANTHER" id="PTHR40055">
    <property type="entry name" value="TRANSCRIPTIONAL REGULATOR YGIV-RELATED"/>
    <property type="match status" value="1"/>
</dbReference>
<dbReference type="EMBL" id="NOJY02000011">
    <property type="protein sequence ID" value="RDY27748.1"/>
    <property type="molecule type" value="Genomic_DNA"/>
</dbReference>
<dbReference type="SUPFAM" id="SSF55136">
    <property type="entry name" value="Probable bacterial effector-binding domain"/>
    <property type="match status" value="1"/>
</dbReference>
<dbReference type="Gene3D" id="3.20.80.10">
    <property type="entry name" value="Regulatory factor, effector binding domain"/>
    <property type="match status" value="1"/>
</dbReference>
<dbReference type="Proteomes" id="UP000215694">
    <property type="component" value="Unassembled WGS sequence"/>
</dbReference>
<evidence type="ECO:0000259" key="1">
    <source>
        <dbReference type="SMART" id="SM00871"/>
    </source>
</evidence>
<proteinExistence type="predicted"/>
<keyword evidence="3" id="KW-1185">Reference proteome</keyword>
<name>A0A255IPA5_9FIRM</name>
<dbReference type="PANTHER" id="PTHR40055:SF1">
    <property type="entry name" value="TRANSCRIPTIONAL REGULATOR YGIV-RELATED"/>
    <property type="match status" value="1"/>
</dbReference>